<protein>
    <submittedName>
        <fullName evidence="1">Uncharacterized protein</fullName>
    </submittedName>
</protein>
<reference evidence="1" key="1">
    <citation type="submission" date="2020-03" db="EMBL/GenBank/DDBJ databases">
        <title>The deep terrestrial virosphere.</title>
        <authorList>
            <person name="Holmfeldt K."/>
            <person name="Nilsson E."/>
            <person name="Simone D."/>
            <person name="Lopez-Fernandez M."/>
            <person name="Wu X."/>
            <person name="de Brujin I."/>
            <person name="Lundin D."/>
            <person name="Andersson A."/>
            <person name="Bertilsson S."/>
            <person name="Dopson M."/>
        </authorList>
    </citation>
    <scope>NUCLEOTIDE SEQUENCE</scope>
    <source>
        <strain evidence="1">TM448A01315</strain>
    </source>
</reference>
<proteinExistence type="predicted"/>
<dbReference type="EMBL" id="MT144132">
    <property type="protein sequence ID" value="QJA49342.1"/>
    <property type="molecule type" value="Genomic_DNA"/>
</dbReference>
<gene>
    <name evidence="1" type="ORF">TM448A01315_0003</name>
</gene>
<dbReference type="AlphaFoldDB" id="A0A6H1ZPF5"/>
<evidence type="ECO:0000313" key="1">
    <source>
        <dbReference type="EMBL" id="QJA49342.1"/>
    </source>
</evidence>
<accession>A0A6H1ZPF5</accession>
<name>A0A6H1ZPF5_9ZZZZ</name>
<sequence length="84" mass="10185">MSLETRGRDIKEEEQKLAELPQVQDDYSDIPDEKYINSDIRAIVRDHVILYNFLCLIDDLRKDVDELRTPWIIRVCKKLLRRRR</sequence>
<organism evidence="1">
    <name type="scientific">viral metagenome</name>
    <dbReference type="NCBI Taxonomy" id="1070528"/>
    <lineage>
        <taxon>unclassified sequences</taxon>
        <taxon>metagenomes</taxon>
        <taxon>organismal metagenomes</taxon>
    </lineage>
</organism>